<organism evidence="1 2">
    <name type="scientific">Dipteronia dyeriana</name>
    <dbReference type="NCBI Taxonomy" id="168575"/>
    <lineage>
        <taxon>Eukaryota</taxon>
        <taxon>Viridiplantae</taxon>
        <taxon>Streptophyta</taxon>
        <taxon>Embryophyta</taxon>
        <taxon>Tracheophyta</taxon>
        <taxon>Spermatophyta</taxon>
        <taxon>Magnoliopsida</taxon>
        <taxon>eudicotyledons</taxon>
        <taxon>Gunneridae</taxon>
        <taxon>Pentapetalae</taxon>
        <taxon>rosids</taxon>
        <taxon>malvids</taxon>
        <taxon>Sapindales</taxon>
        <taxon>Sapindaceae</taxon>
        <taxon>Hippocastanoideae</taxon>
        <taxon>Acereae</taxon>
        <taxon>Dipteronia</taxon>
    </lineage>
</organism>
<keyword evidence="2" id="KW-1185">Reference proteome</keyword>
<evidence type="ECO:0000313" key="2">
    <source>
        <dbReference type="Proteomes" id="UP001280121"/>
    </source>
</evidence>
<dbReference type="AlphaFoldDB" id="A0AAD9WZU0"/>
<sequence>MAEARAFLEGILVAVHKGLFPLEVESDALNVAIFALLITVLDGLSHGVKLLCDSVFPDWLLRLADANVSGFLPSVAW</sequence>
<comment type="caution">
    <text evidence="1">The sequence shown here is derived from an EMBL/GenBank/DDBJ whole genome shotgun (WGS) entry which is preliminary data.</text>
</comment>
<gene>
    <name evidence="1" type="ORF">Ddye_015986</name>
</gene>
<accession>A0AAD9WZU0</accession>
<dbReference type="EMBL" id="JANJYI010000005">
    <property type="protein sequence ID" value="KAK2648497.1"/>
    <property type="molecule type" value="Genomic_DNA"/>
</dbReference>
<evidence type="ECO:0000313" key="1">
    <source>
        <dbReference type="EMBL" id="KAK2648497.1"/>
    </source>
</evidence>
<name>A0AAD9WZU0_9ROSI</name>
<dbReference type="Proteomes" id="UP001280121">
    <property type="component" value="Unassembled WGS sequence"/>
</dbReference>
<protein>
    <submittedName>
        <fullName evidence="1">Uncharacterized protein</fullName>
    </submittedName>
</protein>
<reference evidence="1" key="1">
    <citation type="journal article" date="2023" name="Plant J.">
        <title>Genome sequences and population genomics provide insights into the demographic history, inbreeding, and mutation load of two 'living fossil' tree species of Dipteronia.</title>
        <authorList>
            <person name="Feng Y."/>
            <person name="Comes H.P."/>
            <person name="Chen J."/>
            <person name="Zhu S."/>
            <person name="Lu R."/>
            <person name="Zhang X."/>
            <person name="Li P."/>
            <person name="Qiu J."/>
            <person name="Olsen K.M."/>
            <person name="Qiu Y."/>
        </authorList>
    </citation>
    <scope>NUCLEOTIDE SEQUENCE</scope>
    <source>
        <strain evidence="1">KIB01</strain>
    </source>
</reference>
<proteinExistence type="predicted"/>